<proteinExistence type="predicted"/>
<keyword evidence="4 5" id="KW-0472">Membrane</keyword>
<feature type="transmembrane region" description="Helical" evidence="5">
    <location>
        <begin position="197"/>
        <end position="221"/>
    </location>
</feature>
<evidence type="ECO:0000313" key="8">
    <source>
        <dbReference type="Proteomes" id="UP000278807"/>
    </source>
</evidence>
<keyword evidence="2 5" id="KW-0812">Transmembrane</keyword>
<evidence type="ECO:0000259" key="6">
    <source>
        <dbReference type="Pfam" id="PF25508"/>
    </source>
</evidence>
<keyword evidence="3 5" id="KW-1133">Transmembrane helix</keyword>
<dbReference type="STRING" id="102285.A0A0R3TGL3"/>
<dbReference type="EMBL" id="UZAE01006304">
    <property type="protein sequence ID" value="VDO02060.1"/>
    <property type="molecule type" value="Genomic_DNA"/>
</dbReference>
<feature type="transmembrane region" description="Helical" evidence="5">
    <location>
        <begin position="274"/>
        <end position="296"/>
    </location>
</feature>
<dbReference type="GO" id="GO:0030001">
    <property type="term" value="P:metal ion transport"/>
    <property type="evidence" value="ECO:0007669"/>
    <property type="project" value="TreeGrafter"/>
</dbReference>
<sequence>MLVGSVEEDCTQYLFLWALITGRFEIAQFLLLTQTDISAGALFAATFLRRLADITRQTTDSEEQRFQAREFELLAVSILEACYFSNKENTMQLLVMERRSYGMLSCMMIASEGDCRDFMQHLACQEYLDRVWAHTLQINSSSSQFLFSLVVGTLCPPLVPYFAEYDESKYGKQIDQPEAEKKRKFTVRCYRRKLKDFYLAPCVRHAYQLLAMVLLFTLFVIDLEVELTFSSPFMCFILGFLIFLATVHTLEFFRIVILNWISFPLFIAEPYNKLIIVAIFGYVSGTTIQILIHTVVPKTYFLEQLSQIFIVMSIFFPFIKILRLLSIGRYIGSKMQMISQMVSNWYFEMED</sequence>
<evidence type="ECO:0000256" key="5">
    <source>
        <dbReference type="SAM" id="Phobius"/>
    </source>
</evidence>
<dbReference type="WBParaSite" id="HNAJ_0000620401-mRNA-1">
    <property type="protein sequence ID" value="HNAJ_0000620401-mRNA-1"/>
    <property type="gene ID" value="HNAJ_0000620401"/>
</dbReference>
<dbReference type="OrthoDB" id="9983120at2759"/>
<dbReference type="PANTHER" id="PTHR13800:SF1">
    <property type="entry name" value="TRANSIENT RECEPTOR POTENTIAL CATION CHANNEL TRPM"/>
    <property type="match status" value="1"/>
</dbReference>
<feature type="domain" description="TRPM-like" evidence="6">
    <location>
        <begin position="7"/>
        <end position="121"/>
    </location>
</feature>
<evidence type="ECO:0000256" key="4">
    <source>
        <dbReference type="ARBA" id="ARBA00023136"/>
    </source>
</evidence>
<dbReference type="GO" id="GO:0005886">
    <property type="term" value="C:plasma membrane"/>
    <property type="evidence" value="ECO:0007669"/>
    <property type="project" value="TreeGrafter"/>
</dbReference>
<evidence type="ECO:0000256" key="2">
    <source>
        <dbReference type="ARBA" id="ARBA00022692"/>
    </source>
</evidence>
<dbReference type="GO" id="GO:0005261">
    <property type="term" value="F:monoatomic cation channel activity"/>
    <property type="evidence" value="ECO:0007669"/>
    <property type="project" value="TreeGrafter"/>
</dbReference>
<dbReference type="PANTHER" id="PTHR13800">
    <property type="entry name" value="TRANSIENT RECEPTOR POTENTIAL CATION CHANNEL, SUBFAMILY M, MEMBER 6"/>
    <property type="match status" value="1"/>
</dbReference>
<accession>A0A0R3TGL3</accession>
<gene>
    <name evidence="7" type="ORF">HNAJ_LOCUS6200</name>
</gene>
<feature type="transmembrane region" description="Helical" evidence="5">
    <location>
        <begin position="233"/>
        <end position="253"/>
    </location>
</feature>
<evidence type="ECO:0000313" key="7">
    <source>
        <dbReference type="EMBL" id="VDO02060.1"/>
    </source>
</evidence>
<organism evidence="9">
    <name type="scientific">Rodentolepis nana</name>
    <name type="common">Dwarf tapeworm</name>
    <name type="synonym">Hymenolepis nana</name>
    <dbReference type="NCBI Taxonomy" id="102285"/>
    <lineage>
        <taxon>Eukaryota</taxon>
        <taxon>Metazoa</taxon>
        <taxon>Spiralia</taxon>
        <taxon>Lophotrochozoa</taxon>
        <taxon>Platyhelminthes</taxon>
        <taxon>Cestoda</taxon>
        <taxon>Eucestoda</taxon>
        <taxon>Cyclophyllidea</taxon>
        <taxon>Hymenolepididae</taxon>
        <taxon>Rodentolepis</taxon>
    </lineage>
</organism>
<dbReference type="Proteomes" id="UP000278807">
    <property type="component" value="Unassembled WGS sequence"/>
</dbReference>
<dbReference type="AlphaFoldDB" id="A0A0R3TGL3"/>
<feature type="transmembrane region" description="Helical" evidence="5">
    <location>
        <begin position="26"/>
        <end position="48"/>
    </location>
</feature>
<dbReference type="InterPro" id="IPR057366">
    <property type="entry name" value="TRPM-like"/>
</dbReference>
<dbReference type="Pfam" id="PF25508">
    <property type="entry name" value="TRPM2"/>
    <property type="match status" value="1"/>
</dbReference>
<evidence type="ECO:0000256" key="3">
    <source>
        <dbReference type="ARBA" id="ARBA00022989"/>
    </source>
</evidence>
<dbReference type="InterPro" id="IPR050927">
    <property type="entry name" value="TRPM"/>
</dbReference>
<evidence type="ECO:0000256" key="1">
    <source>
        <dbReference type="ARBA" id="ARBA00004141"/>
    </source>
</evidence>
<keyword evidence="8" id="KW-1185">Reference proteome</keyword>
<protein>
    <submittedName>
        <fullName evidence="9">Ion_trans domain-containing protein</fullName>
    </submittedName>
</protein>
<feature type="transmembrane region" description="Helical" evidence="5">
    <location>
        <begin position="308"/>
        <end position="331"/>
    </location>
</feature>
<name>A0A0R3TGL3_RODNA</name>
<evidence type="ECO:0000313" key="9">
    <source>
        <dbReference type="WBParaSite" id="HNAJ_0000620401-mRNA-1"/>
    </source>
</evidence>
<reference evidence="7 8" key="2">
    <citation type="submission" date="2018-11" db="EMBL/GenBank/DDBJ databases">
        <authorList>
            <consortium name="Pathogen Informatics"/>
        </authorList>
    </citation>
    <scope>NUCLEOTIDE SEQUENCE [LARGE SCALE GENOMIC DNA]</scope>
</reference>
<comment type="subcellular location">
    <subcellularLocation>
        <location evidence="1">Membrane</location>
        <topology evidence="1">Multi-pass membrane protein</topology>
    </subcellularLocation>
</comment>
<reference evidence="9" key="1">
    <citation type="submission" date="2017-02" db="UniProtKB">
        <authorList>
            <consortium name="WormBaseParasite"/>
        </authorList>
    </citation>
    <scope>IDENTIFICATION</scope>
</reference>